<evidence type="ECO:0000313" key="1">
    <source>
        <dbReference type="EMBL" id="MPC82358.1"/>
    </source>
</evidence>
<keyword evidence="2" id="KW-1185">Reference proteome</keyword>
<sequence length="69" mass="7697">MSTETLNDLNFPATDTREVNSRMCPHHQLGCIMVVRFPRQCRGANADHGKNSQEGFDGSVFLVAVRFGE</sequence>
<dbReference type="Proteomes" id="UP000324222">
    <property type="component" value="Unassembled WGS sequence"/>
</dbReference>
<proteinExistence type="predicted"/>
<gene>
    <name evidence="1" type="ORF">E2C01_077019</name>
</gene>
<accession>A0A5B7ING1</accession>
<evidence type="ECO:0000313" key="2">
    <source>
        <dbReference type="Proteomes" id="UP000324222"/>
    </source>
</evidence>
<comment type="caution">
    <text evidence="1">The sequence shown here is derived from an EMBL/GenBank/DDBJ whole genome shotgun (WGS) entry which is preliminary data.</text>
</comment>
<reference evidence="1 2" key="1">
    <citation type="submission" date="2019-05" db="EMBL/GenBank/DDBJ databases">
        <title>Another draft genome of Portunus trituberculatus and its Hox gene families provides insights of decapod evolution.</title>
        <authorList>
            <person name="Jeong J.-H."/>
            <person name="Song I."/>
            <person name="Kim S."/>
            <person name="Choi T."/>
            <person name="Kim D."/>
            <person name="Ryu S."/>
            <person name="Kim W."/>
        </authorList>
    </citation>
    <scope>NUCLEOTIDE SEQUENCE [LARGE SCALE GENOMIC DNA]</scope>
    <source>
        <tissue evidence="1">Muscle</tissue>
    </source>
</reference>
<protein>
    <submittedName>
        <fullName evidence="1">Uncharacterized protein</fullName>
    </submittedName>
</protein>
<dbReference type="EMBL" id="VSRR010059519">
    <property type="protein sequence ID" value="MPC82358.1"/>
    <property type="molecule type" value="Genomic_DNA"/>
</dbReference>
<name>A0A5B7ING1_PORTR</name>
<dbReference type="AlphaFoldDB" id="A0A5B7ING1"/>
<organism evidence="1 2">
    <name type="scientific">Portunus trituberculatus</name>
    <name type="common">Swimming crab</name>
    <name type="synonym">Neptunus trituberculatus</name>
    <dbReference type="NCBI Taxonomy" id="210409"/>
    <lineage>
        <taxon>Eukaryota</taxon>
        <taxon>Metazoa</taxon>
        <taxon>Ecdysozoa</taxon>
        <taxon>Arthropoda</taxon>
        <taxon>Crustacea</taxon>
        <taxon>Multicrustacea</taxon>
        <taxon>Malacostraca</taxon>
        <taxon>Eumalacostraca</taxon>
        <taxon>Eucarida</taxon>
        <taxon>Decapoda</taxon>
        <taxon>Pleocyemata</taxon>
        <taxon>Brachyura</taxon>
        <taxon>Eubrachyura</taxon>
        <taxon>Portunoidea</taxon>
        <taxon>Portunidae</taxon>
        <taxon>Portuninae</taxon>
        <taxon>Portunus</taxon>
    </lineage>
</organism>